<reference evidence="2" key="1">
    <citation type="submission" date="2021-02" db="EMBL/GenBank/DDBJ databases">
        <authorList>
            <person name="Nowell W R."/>
        </authorList>
    </citation>
    <scope>NUCLEOTIDE SEQUENCE</scope>
    <source>
        <strain evidence="2">Ploen Becks lab</strain>
    </source>
</reference>
<keyword evidence="1" id="KW-0175">Coiled coil</keyword>
<evidence type="ECO:0000313" key="2">
    <source>
        <dbReference type="EMBL" id="CAF0714968.1"/>
    </source>
</evidence>
<dbReference type="AlphaFoldDB" id="A0A813M7I3"/>
<accession>A0A813M7I3</accession>
<gene>
    <name evidence="2" type="ORF">OXX778_LOCUS1529</name>
</gene>
<dbReference type="Proteomes" id="UP000663879">
    <property type="component" value="Unassembled WGS sequence"/>
</dbReference>
<evidence type="ECO:0000256" key="1">
    <source>
        <dbReference type="SAM" id="Coils"/>
    </source>
</evidence>
<evidence type="ECO:0000313" key="3">
    <source>
        <dbReference type="Proteomes" id="UP000663879"/>
    </source>
</evidence>
<feature type="coiled-coil region" evidence="1">
    <location>
        <begin position="25"/>
        <end position="55"/>
    </location>
</feature>
<name>A0A813M7I3_9BILA</name>
<dbReference type="EMBL" id="CAJNOC010000100">
    <property type="protein sequence ID" value="CAF0714968.1"/>
    <property type="molecule type" value="Genomic_DNA"/>
</dbReference>
<organism evidence="2 3">
    <name type="scientific">Brachionus calyciflorus</name>
    <dbReference type="NCBI Taxonomy" id="104777"/>
    <lineage>
        <taxon>Eukaryota</taxon>
        <taxon>Metazoa</taxon>
        <taxon>Spiralia</taxon>
        <taxon>Gnathifera</taxon>
        <taxon>Rotifera</taxon>
        <taxon>Eurotatoria</taxon>
        <taxon>Monogononta</taxon>
        <taxon>Pseudotrocha</taxon>
        <taxon>Ploima</taxon>
        <taxon>Brachionidae</taxon>
        <taxon>Brachionus</taxon>
    </lineage>
</organism>
<dbReference type="OrthoDB" id="10509433at2759"/>
<keyword evidence="3" id="KW-1185">Reference proteome</keyword>
<protein>
    <submittedName>
        <fullName evidence="2">Uncharacterized protein</fullName>
    </submittedName>
</protein>
<comment type="caution">
    <text evidence="2">The sequence shown here is derived from an EMBL/GenBank/DDBJ whole genome shotgun (WGS) entry which is preliminary data.</text>
</comment>
<proteinExistence type="predicted"/>
<sequence length="281" mass="32938">MFLTTRKPEIQMLSQQLQTINTQLTMSLGLEMQRLKEQEKELQEALKLKTRTELIRAMENELDMDVLNENFLSSKSLTSLNNSQNNYTYTSEFLKSLNLDDDLRKSHQILDNLLKEYTNSSYLNSQNLRTLQNTARPNVIFTKSSKYTKKPLNLRTITIYKPAPTLDLNKQQTLNYANDGKYLSKSMLDLSRSNNFADNSLFNQRDYAKSIRDRHFYSGQENINGIKKSRIRETSTHMNKDPGYTTLPLSKTLVHKKPWSYGKVETNYYTFRDQTLRTRKL</sequence>